<dbReference type="PANTHER" id="PTHR45947">
    <property type="entry name" value="SULFOQUINOVOSYL TRANSFERASE SQD2"/>
    <property type="match status" value="1"/>
</dbReference>
<keyword evidence="3" id="KW-0808">Transferase</keyword>
<proteinExistence type="predicted"/>
<dbReference type="Gene3D" id="3.40.50.2000">
    <property type="entry name" value="Glycogen Phosphorylase B"/>
    <property type="match status" value="2"/>
</dbReference>
<dbReference type="PANTHER" id="PTHR45947:SF3">
    <property type="entry name" value="SULFOQUINOVOSYL TRANSFERASE SQD2"/>
    <property type="match status" value="1"/>
</dbReference>
<dbReference type="GO" id="GO:0016757">
    <property type="term" value="F:glycosyltransferase activity"/>
    <property type="evidence" value="ECO:0007669"/>
    <property type="project" value="UniProtKB-KW"/>
</dbReference>
<dbReference type="EMBL" id="JAJADQ010000001">
    <property type="protein sequence ID" value="MCB2376361.1"/>
    <property type="molecule type" value="Genomic_DNA"/>
</dbReference>
<dbReference type="RefSeq" id="WP_226182215.1">
    <property type="nucleotide sequence ID" value="NZ_JAJADQ010000001.1"/>
</dbReference>
<gene>
    <name evidence="3" type="ORF">LGH70_02125</name>
</gene>
<evidence type="ECO:0000313" key="4">
    <source>
        <dbReference type="Proteomes" id="UP001165297"/>
    </source>
</evidence>
<comment type="caution">
    <text evidence="3">The sequence shown here is derived from an EMBL/GenBank/DDBJ whole genome shotgun (WGS) entry which is preliminary data.</text>
</comment>
<sequence length="409" mass="45335">MKPRVLMLPKWYPHRYDDQDGDFVARHVAAIAPHAQVAVVFAAVARGPLPGLTVCEDDLSGPVPTLRYYYRARPTGLAPLNKLLKLGLYFWCLARGYRRVVRHWGLPPQLVHVHVLLRTGLFARALHLTRNIPYLVTEHWTLYLPPNAGRISNLRRWLSRHVIGRAAALHTVSLNLRQAMQELGMGNQRTAVIPNVVDTQLFKPASLVRGTKTTGATSQRLLHVAAFNEQAKNLSGILRVLARLVGRWPGLTLRIAGYGPHERELQQLAAELGLLNKHVFFLGKLTQAQVADEMQQAACFVLFSNYENLPCVLIEAQASGLPAVATAVGGVPELLPPDGTRGLLVPAQDEAALEQALSTVLRHPERFRAEQLRHYAVAHFSYAEVGRQFAELYSTILRPAPAGQQPASQ</sequence>
<dbReference type="Pfam" id="PF13439">
    <property type="entry name" value="Glyco_transf_4"/>
    <property type="match status" value="1"/>
</dbReference>
<dbReference type="InterPro" id="IPR050194">
    <property type="entry name" value="Glycosyltransferase_grp1"/>
</dbReference>
<evidence type="ECO:0000259" key="2">
    <source>
        <dbReference type="Pfam" id="PF13439"/>
    </source>
</evidence>
<reference evidence="3" key="1">
    <citation type="submission" date="2021-10" db="EMBL/GenBank/DDBJ databases">
        <authorList>
            <person name="Dean J.D."/>
            <person name="Kim M.K."/>
            <person name="Newey C.N."/>
            <person name="Stoker T.S."/>
            <person name="Thompson D.W."/>
            <person name="Grose J.H."/>
        </authorList>
    </citation>
    <scope>NUCLEOTIDE SEQUENCE</scope>
    <source>
        <strain evidence="3">BT635</strain>
    </source>
</reference>
<dbReference type="EC" id="2.4.-.-" evidence="3"/>
<dbReference type="SUPFAM" id="SSF53756">
    <property type="entry name" value="UDP-Glycosyltransferase/glycogen phosphorylase"/>
    <property type="match status" value="1"/>
</dbReference>
<protein>
    <submittedName>
        <fullName evidence="3">Glycosyltransferase</fullName>
        <ecNumber evidence="3">2.4.-.-</ecNumber>
    </submittedName>
</protein>
<feature type="domain" description="Glycosyl transferase family 1" evidence="1">
    <location>
        <begin position="219"/>
        <end position="365"/>
    </location>
</feature>
<organism evidence="3 4">
    <name type="scientific">Hymenobacter nitidus</name>
    <dbReference type="NCBI Taxonomy" id="2880929"/>
    <lineage>
        <taxon>Bacteria</taxon>
        <taxon>Pseudomonadati</taxon>
        <taxon>Bacteroidota</taxon>
        <taxon>Cytophagia</taxon>
        <taxon>Cytophagales</taxon>
        <taxon>Hymenobacteraceae</taxon>
        <taxon>Hymenobacter</taxon>
    </lineage>
</organism>
<dbReference type="InterPro" id="IPR001296">
    <property type="entry name" value="Glyco_trans_1"/>
</dbReference>
<dbReference type="InterPro" id="IPR028098">
    <property type="entry name" value="Glyco_trans_4-like_N"/>
</dbReference>
<feature type="domain" description="Glycosyltransferase subfamily 4-like N-terminal" evidence="2">
    <location>
        <begin position="75"/>
        <end position="200"/>
    </location>
</feature>
<keyword evidence="3" id="KW-0328">Glycosyltransferase</keyword>
<evidence type="ECO:0000259" key="1">
    <source>
        <dbReference type="Pfam" id="PF00534"/>
    </source>
</evidence>
<dbReference type="Proteomes" id="UP001165297">
    <property type="component" value="Unassembled WGS sequence"/>
</dbReference>
<accession>A0ABS8A7I1</accession>
<evidence type="ECO:0000313" key="3">
    <source>
        <dbReference type="EMBL" id="MCB2376361.1"/>
    </source>
</evidence>
<dbReference type="Pfam" id="PF00534">
    <property type="entry name" value="Glycos_transf_1"/>
    <property type="match status" value="1"/>
</dbReference>
<name>A0ABS8A7I1_9BACT</name>
<keyword evidence="4" id="KW-1185">Reference proteome</keyword>